<keyword evidence="3" id="KW-1185">Reference proteome</keyword>
<dbReference type="GeneID" id="17324991"/>
<dbReference type="AlphaFoldDB" id="R7QHC1"/>
<dbReference type="EMBL" id="HG001841">
    <property type="protein sequence ID" value="CDF37459.1"/>
    <property type="molecule type" value="Genomic_DNA"/>
</dbReference>
<protein>
    <submittedName>
        <fullName evidence="2">Uncharacterized protein</fullName>
    </submittedName>
</protein>
<evidence type="ECO:0000256" key="1">
    <source>
        <dbReference type="SAM" id="Coils"/>
    </source>
</evidence>
<organism evidence="2 3">
    <name type="scientific">Chondrus crispus</name>
    <name type="common">Carrageen Irish moss</name>
    <name type="synonym">Polymorpha crispa</name>
    <dbReference type="NCBI Taxonomy" id="2769"/>
    <lineage>
        <taxon>Eukaryota</taxon>
        <taxon>Rhodophyta</taxon>
        <taxon>Florideophyceae</taxon>
        <taxon>Rhodymeniophycidae</taxon>
        <taxon>Gigartinales</taxon>
        <taxon>Gigartinaceae</taxon>
        <taxon>Chondrus</taxon>
    </lineage>
</organism>
<proteinExistence type="predicted"/>
<dbReference type="KEGG" id="ccp:CHC_T00005672001"/>
<dbReference type="PhylomeDB" id="R7QHC1"/>
<accession>R7QHC1</accession>
<evidence type="ECO:0000313" key="3">
    <source>
        <dbReference type="Proteomes" id="UP000012073"/>
    </source>
</evidence>
<dbReference type="Gramene" id="CDF37459">
    <property type="protein sequence ID" value="CDF37459"/>
    <property type="gene ID" value="CHC_T00005672001"/>
</dbReference>
<reference evidence="3" key="1">
    <citation type="journal article" date="2013" name="Proc. Natl. Acad. Sci. U.S.A.">
        <title>Genome structure and metabolic features in the red seaweed Chondrus crispus shed light on evolution of the Archaeplastida.</title>
        <authorList>
            <person name="Collen J."/>
            <person name="Porcel B."/>
            <person name="Carre W."/>
            <person name="Ball S.G."/>
            <person name="Chaparro C."/>
            <person name="Tonon T."/>
            <person name="Barbeyron T."/>
            <person name="Michel G."/>
            <person name="Noel B."/>
            <person name="Valentin K."/>
            <person name="Elias M."/>
            <person name="Artiguenave F."/>
            <person name="Arun A."/>
            <person name="Aury J.M."/>
            <person name="Barbosa-Neto J.F."/>
            <person name="Bothwell J.H."/>
            <person name="Bouget F.Y."/>
            <person name="Brillet L."/>
            <person name="Cabello-Hurtado F."/>
            <person name="Capella-Gutierrez S."/>
            <person name="Charrier B."/>
            <person name="Cladiere L."/>
            <person name="Cock J.M."/>
            <person name="Coelho S.M."/>
            <person name="Colleoni C."/>
            <person name="Czjzek M."/>
            <person name="Da Silva C."/>
            <person name="Delage L."/>
            <person name="Denoeud F."/>
            <person name="Deschamps P."/>
            <person name="Dittami S.M."/>
            <person name="Gabaldon T."/>
            <person name="Gachon C.M."/>
            <person name="Groisillier A."/>
            <person name="Herve C."/>
            <person name="Jabbari K."/>
            <person name="Katinka M."/>
            <person name="Kloareg B."/>
            <person name="Kowalczyk N."/>
            <person name="Labadie K."/>
            <person name="Leblanc C."/>
            <person name="Lopez P.J."/>
            <person name="McLachlan D.H."/>
            <person name="Meslet-Cladiere L."/>
            <person name="Moustafa A."/>
            <person name="Nehr Z."/>
            <person name="Nyvall Collen P."/>
            <person name="Panaud O."/>
            <person name="Partensky F."/>
            <person name="Poulain J."/>
            <person name="Rensing S.A."/>
            <person name="Rousvoal S."/>
            <person name="Samson G."/>
            <person name="Symeonidi A."/>
            <person name="Weissenbach J."/>
            <person name="Zambounis A."/>
            <person name="Wincker P."/>
            <person name="Boyen C."/>
        </authorList>
    </citation>
    <scope>NUCLEOTIDE SEQUENCE [LARGE SCALE GENOMIC DNA]</scope>
    <source>
        <strain evidence="3">cv. Stackhouse</strain>
    </source>
</reference>
<evidence type="ECO:0000313" key="2">
    <source>
        <dbReference type="EMBL" id="CDF37459.1"/>
    </source>
</evidence>
<gene>
    <name evidence="2" type="ORF">CHC_T00005672001</name>
</gene>
<dbReference type="Proteomes" id="UP000012073">
    <property type="component" value="Unassembled WGS sequence"/>
</dbReference>
<name>R7QHC1_CHOCR</name>
<keyword evidence="1" id="KW-0175">Coiled coil</keyword>
<dbReference type="RefSeq" id="XP_005717278.1">
    <property type="nucleotide sequence ID" value="XM_005717221.1"/>
</dbReference>
<sequence>MHLLRGEWRKENICFKPRKPCRPWPLSHALNNVLSLADFDIDVSQELLLYADQLEKEKSRQEEDTEEVTDAEAARLFALARKRRGKRLIFFNAPDGIKLRLHDHPQKQRQLPGTPKYCSFCGSSASRAKRHRESFMCTACDAHICTRVHNGQRKSCWSIWHESKKQKPRDGGARSL</sequence>
<feature type="coiled-coil region" evidence="1">
    <location>
        <begin position="44"/>
        <end position="74"/>
    </location>
</feature>